<organism evidence="1">
    <name type="scientific">marine metagenome</name>
    <dbReference type="NCBI Taxonomy" id="408172"/>
    <lineage>
        <taxon>unclassified sequences</taxon>
        <taxon>metagenomes</taxon>
        <taxon>ecological metagenomes</taxon>
    </lineage>
</organism>
<sequence length="57" mass="6310">ASVALAGPRPVGIGQGLIQPRQLFARQKKRLLIVLLRGTKAEEEYHGPASRWPHLVE</sequence>
<feature type="non-terminal residue" evidence="1">
    <location>
        <position position="1"/>
    </location>
</feature>
<reference evidence="1" key="1">
    <citation type="submission" date="2018-05" db="EMBL/GenBank/DDBJ databases">
        <authorList>
            <person name="Lanie J.A."/>
            <person name="Ng W.-L."/>
            <person name="Kazmierczak K.M."/>
            <person name="Andrzejewski T.M."/>
            <person name="Davidsen T.M."/>
            <person name="Wayne K.J."/>
            <person name="Tettelin H."/>
            <person name="Glass J.I."/>
            <person name="Rusch D."/>
            <person name="Podicherti R."/>
            <person name="Tsui H.-C.T."/>
            <person name="Winkler M.E."/>
        </authorList>
    </citation>
    <scope>NUCLEOTIDE SEQUENCE</scope>
</reference>
<evidence type="ECO:0000313" key="1">
    <source>
        <dbReference type="EMBL" id="SVC83973.1"/>
    </source>
</evidence>
<gene>
    <name evidence="1" type="ORF">METZ01_LOCUS336827</name>
</gene>
<name>A0A382QEJ6_9ZZZZ</name>
<protein>
    <submittedName>
        <fullName evidence="1">Uncharacterized protein</fullName>
    </submittedName>
</protein>
<dbReference type="EMBL" id="UINC01113987">
    <property type="protein sequence ID" value="SVC83973.1"/>
    <property type="molecule type" value="Genomic_DNA"/>
</dbReference>
<proteinExistence type="predicted"/>
<accession>A0A382QEJ6</accession>
<dbReference type="AlphaFoldDB" id="A0A382QEJ6"/>